<evidence type="ECO:0000256" key="4">
    <source>
        <dbReference type="ARBA" id="ARBA00022927"/>
    </source>
</evidence>
<proteinExistence type="inferred from homology"/>
<evidence type="ECO:0000256" key="5">
    <source>
        <dbReference type="ARBA" id="ARBA00022989"/>
    </source>
</evidence>
<name>A0A953SG54_9BACT</name>
<reference evidence="11" key="1">
    <citation type="journal article" date="2021" name="bioRxiv">
        <title>Unraveling nitrogen, sulfur and carbon metabolic pathways and microbial community transcriptional responses to substrate deprivation and toxicity stresses in a bioreactor mimicking anoxic brackish coastal sediment conditions.</title>
        <authorList>
            <person name="Martins P.D."/>
            <person name="Echeveste M.J."/>
            <person name="Arshad A."/>
            <person name="Kurth J."/>
            <person name="Ouboter H."/>
            <person name="Jetten M.S.M."/>
            <person name="Welte C.U."/>
        </authorList>
    </citation>
    <scope>NUCLEOTIDE SEQUENCE</scope>
    <source>
        <strain evidence="11">MAG_39</strain>
    </source>
</reference>
<dbReference type="GO" id="GO:0033281">
    <property type="term" value="C:TAT protein transport complex"/>
    <property type="evidence" value="ECO:0007669"/>
    <property type="project" value="UniProtKB-UniRule"/>
</dbReference>
<keyword evidence="6 9" id="KW-0811">Translocation</keyword>
<dbReference type="PANTHER" id="PTHR33162">
    <property type="entry name" value="SEC-INDEPENDENT PROTEIN TRANSLOCASE PROTEIN TATA, CHLOROPLASTIC"/>
    <property type="match status" value="1"/>
</dbReference>
<comment type="function">
    <text evidence="9">Part of the twin-arginine translocation (Tat) system that transports large folded proteins containing a characteristic twin-arginine motif in their signal peptide across membranes. TatA could form the protein-conducting channel of the Tat system.</text>
</comment>
<gene>
    <name evidence="9" type="primary">tatA</name>
    <name evidence="11" type="ORF">K8I29_17020</name>
</gene>
<dbReference type="AlphaFoldDB" id="A0A953SG54"/>
<dbReference type="PRINTS" id="PR01506">
    <property type="entry name" value="TATBPROTEIN"/>
</dbReference>
<evidence type="ECO:0000256" key="3">
    <source>
        <dbReference type="ARBA" id="ARBA00022692"/>
    </source>
</evidence>
<dbReference type="NCBIfam" id="NF011430">
    <property type="entry name" value="PRK14861.1"/>
    <property type="match status" value="1"/>
</dbReference>
<keyword evidence="4 9" id="KW-0653">Protein transport</keyword>
<comment type="similarity">
    <text evidence="9">Belongs to the TatA/E family.</text>
</comment>
<dbReference type="GO" id="GO:0008320">
    <property type="term" value="F:protein transmembrane transporter activity"/>
    <property type="evidence" value="ECO:0007669"/>
    <property type="project" value="UniProtKB-UniRule"/>
</dbReference>
<comment type="function">
    <text evidence="8">Part of the twin-arginine translocation (Tat) system that transports large folded proteins containing a characteristic twin-arginine motif in their signal peptide across the thylakoid membrane. Involved in delta pH-dependent protein transport required for chloroplast development, especially thylakoid membrane formation. TATC and TATB mediate precursor recognition, whereas TATA facilitates translocation.</text>
</comment>
<evidence type="ECO:0000256" key="7">
    <source>
        <dbReference type="ARBA" id="ARBA00023136"/>
    </source>
</evidence>
<keyword evidence="9" id="KW-1003">Cell membrane</keyword>
<dbReference type="Proteomes" id="UP000705867">
    <property type="component" value="Unassembled WGS sequence"/>
</dbReference>
<protein>
    <recommendedName>
        <fullName evidence="9">Sec-independent protein translocase protein TatA</fullName>
    </recommendedName>
</protein>
<comment type="subunit">
    <text evidence="9">Forms a complex with TatC.</text>
</comment>
<dbReference type="PANTHER" id="PTHR33162:SF1">
    <property type="entry name" value="SEC-INDEPENDENT PROTEIN TRANSLOCASE PROTEIN TATA, CHLOROPLASTIC"/>
    <property type="match status" value="1"/>
</dbReference>
<accession>A0A953SG54</accession>
<keyword evidence="2 9" id="KW-0813">Transport</keyword>
<keyword evidence="3 9" id="KW-0812">Transmembrane</keyword>
<comment type="subcellular location">
    <subcellularLocation>
        <location evidence="9">Cell membrane</location>
        <topology evidence="9">Single-pass membrane protein</topology>
    </subcellularLocation>
    <subcellularLocation>
        <location evidence="1">Membrane</location>
        <topology evidence="1">Single-pass membrane protein</topology>
    </subcellularLocation>
</comment>
<sequence>MFDLGIQELIVIFIVALLVFGPKRLPELGRTLGKGIAELKKAMQGVKEQMDAEMDEIKAPLTLADPLYRQERKEQEKAQDETRQTGATEPAEETPAETSSATTKEKEEQKG</sequence>
<dbReference type="GO" id="GO:0043953">
    <property type="term" value="P:protein transport by the Tat complex"/>
    <property type="evidence" value="ECO:0007669"/>
    <property type="project" value="UniProtKB-UniRule"/>
</dbReference>
<evidence type="ECO:0000313" key="11">
    <source>
        <dbReference type="EMBL" id="MBZ0157901.1"/>
    </source>
</evidence>
<feature type="region of interest" description="Disordered" evidence="10">
    <location>
        <begin position="57"/>
        <end position="111"/>
    </location>
</feature>
<evidence type="ECO:0000256" key="6">
    <source>
        <dbReference type="ARBA" id="ARBA00023010"/>
    </source>
</evidence>
<evidence type="ECO:0000256" key="9">
    <source>
        <dbReference type="HAMAP-Rule" id="MF_00236"/>
    </source>
</evidence>
<evidence type="ECO:0000313" key="12">
    <source>
        <dbReference type="Proteomes" id="UP000705867"/>
    </source>
</evidence>
<keyword evidence="7 9" id="KW-0472">Membrane</keyword>
<dbReference type="Gene3D" id="1.20.5.3310">
    <property type="match status" value="1"/>
</dbReference>
<dbReference type="GO" id="GO:0006886">
    <property type="term" value="P:intracellular protein transport"/>
    <property type="evidence" value="ECO:0007669"/>
    <property type="project" value="UniProtKB-ARBA"/>
</dbReference>
<dbReference type="EMBL" id="JAIOIV010000131">
    <property type="protein sequence ID" value="MBZ0157901.1"/>
    <property type="molecule type" value="Genomic_DNA"/>
</dbReference>
<evidence type="ECO:0000256" key="1">
    <source>
        <dbReference type="ARBA" id="ARBA00004167"/>
    </source>
</evidence>
<evidence type="ECO:0000256" key="8">
    <source>
        <dbReference type="ARBA" id="ARBA00025340"/>
    </source>
</evidence>
<dbReference type="HAMAP" id="MF_00236">
    <property type="entry name" value="TatA_E"/>
    <property type="match status" value="1"/>
</dbReference>
<dbReference type="InterPro" id="IPR006312">
    <property type="entry name" value="TatA/E"/>
</dbReference>
<evidence type="ECO:0000256" key="2">
    <source>
        <dbReference type="ARBA" id="ARBA00022448"/>
    </source>
</evidence>
<feature type="transmembrane region" description="Helical" evidence="9">
    <location>
        <begin position="6"/>
        <end position="22"/>
    </location>
</feature>
<reference evidence="11" key="2">
    <citation type="submission" date="2021-08" db="EMBL/GenBank/DDBJ databases">
        <authorList>
            <person name="Dalcin Martins P."/>
        </authorList>
    </citation>
    <scope>NUCLEOTIDE SEQUENCE</scope>
    <source>
        <strain evidence="11">MAG_39</strain>
    </source>
</reference>
<dbReference type="Pfam" id="PF02416">
    <property type="entry name" value="TatA_B_E"/>
    <property type="match status" value="1"/>
</dbReference>
<feature type="compositionally biased region" description="Basic and acidic residues" evidence="10">
    <location>
        <begin position="68"/>
        <end position="83"/>
    </location>
</feature>
<comment type="caution">
    <text evidence="11">The sequence shown here is derived from an EMBL/GenBank/DDBJ whole genome shotgun (WGS) entry which is preliminary data.</text>
</comment>
<evidence type="ECO:0000256" key="10">
    <source>
        <dbReference type="SAM" id="MobiDB-lite"/>
    </source>
</evidence>
<keyword evidence="5 9" id="KW-1133">Transmembrane helix</keyword>
<dbReference type="InterPro" id="IPR003369">
    <property type="entry name" value="TatA/B/E"/>
</dbReference>
<dbReference type="NCBIfam" id="TIGR01411">
    <property type="entry name" value="tatAE"/>
    <property type="match status" value="1"/>
</dbReference>
<organism evidence="11 12">
    <name type="scientific">Candidatus Nitrobium versatile</name>
    <dbReference type="NCBI Taxonomy" id="2884831"/>
    <lineage>
        <taxon>Bacteria</taxon>
        <taxon>Pseudomonadati</taxon>
        <taxon>Nitrospirota</taxon>
        <taxon>Nitrospiria</taxon>
        <taxon>Nitrospirales</taxon>
        <taxon>Nitrospiraceae</taxon>
        <taxon>Candidatus Nitrobium</taxon>
    </lineage>
</organism>